<protein>
    <recommendedName>
        <fullName evidence="4">DUF4153 domain-containing protein</fullName>
    </recommendedName>
</protein>
<evidence type="ECO:0000313" key="2">
    <source>
        <dbReference type="EMBL" id="SUJ21995.1"/>
    </source>
</evidence>
<keyword evidence="1" id="KW-0472">Membrane</keyword>
<reference evidence="2 3" key="1">
    <citation type="submission" date="2018-06" db="EMBL/GenBank/DDBJ databases">
        <authorList>
            <consortium name="Pathogen Informatics"/>
            <person name="Doyle S."/>
        </authorList>
    </citation>
    <scope>NUCLEOTIDE SEQUENCE [LARGE SCALE GENOMIC DNA]</scope>
    <source>
        <strain evidence="3">ATCC 11859 / DSM 33 / NCIB 8841 / NCTC 4822</strain>
    </source>
</reference>
<evidence type="ECO:0008006" key="4">
    <source>
        <dbReference type="Google" id="ProtNLM"/>
    </source>
</evidence>
<feature type="transmembrane region" description="Helical" evidence="1">
    <location>
        <begin position="328"/>
        <end position="347"/>
    </location>
</feature>
<feature type="transmembrane region" description="Helical" evidence="1">
    <location>
        <begin position="21"/>
        <end position="40"/>
    </location>
</feature>
<proteinExistence type="predicted"/>
<feature type="transmembrane region" description="Helical" evidence="1">
    <location>
        <begin position="107"/>
        <end position="126"/>
    </location>
</feature>
<accession>A0A380CJF7</accession>
<evidence type="ECO:0000313" key="3">
    <source>
        <dbReference type="Proteomes" id="UP000254519"/>
    </source>
</evidence>
<keyword evidence="1" id="KW-1133">Transmembrane helix</keyword>
<keyword evidence="1" id="KW-0812">Transmembrane</keyword>
<feature type="transmembrane region" description="Helical" evidence="1">
    <location>
        <begin position="46"/>
        <end position="67"/>
    </location>
</feature>
<dbReference type="InterPro" id="IPR025291">
    <property type="entry name" value="DUF4153"/>
</dbReference>
<feature type="transmembrane region" description="Helical" evidence="1">
    <location>
        <begin position="79"/>
        <end position="101"/>
    </location>
</feature>
<feature type="transmembrane region" description="Helical" evidence="1">
    <location>
        <begin position="354"/>
        <end position="371"/>
    </location>
</feature>
<sequence length="594" mass="67373">MKGFQRLRHKLEGLLKAVDRYPATTIFLFATVVANMFWINRPSEDYSTFMFTFIVGALLSAVGQQLYERFFTKKSERMLFMLGAVLLAGCYYFVMHSASIFSMENGIKTAVTIFALFMAFIWVPTIKSKITFNESFLSVFKAFFITVLFTVVIASGISAIIFTIDHLLVKVSYNVVPHALNLVFTLFSPIFFLSFTPPFPGKKDVNLTADERASQEEAIKKATSYPKNLSILISYIIIPLTAVYTIILLFYVLSNISGEFWTQNLLEPLLVSYAITVIFVYILASMLENKFTVMFRRIFPKVLVPIVLFQVVSSVLKIQEVGITHGRYYVILFGLFAVITGLVFSFLSIKKNGIIAAVLIILSIISITPPIDAFTVSRVNQTNLLEKVLLENNMLEGNSIVPNATVSNEDKRIITRTVNYLNSINDIDKVAWLPANVVHFDNFQKTFGFEQMYEQSHVGVYQYAHLDWDQNPVVNIADMDLMIHLSTYNGSQLIPLAIGDRNFQLKLQQDAKLSTITIVDETDREVIQFNTKELVEHILADYEEIAGNKGPSLTVEQATFNIENDEVLVSVLANSVDYYDTQYQADFYLFLKIK</sequence>
<dbReference type="EMBL" id="UGYZ01000002">
    <property type="protein sequence ID" value="SUJ21995.1"/>
    <property type="molecule type" value="Genomic_DNA"/>
</dbReference>
<feature type="transmembrane region" description="Helical" evidence="1">
    <location>
        <begin position="298"/>
        <end position="316"/>
    </location>
</feature>
<dbReference type="Pfam" id="PF13687">
    <property type="entry name" value="DUF4153"/>
    <property type="match status" value="1"/>
</dbReference>
<feature type="transmembrane region" description="Helical" evidence="1">
    <location>
        <begin position="176"/>
        <end position="195"/>
    </location>
</feature>
<gene>
    <name evidence="2" type="ORF">NCTC4822_03293</name>
</gene>
<feature type="transmembrane region" description="Helical" evidence="1">
    <location>
        <begin position="138"/>
        <end position="164"/>
    </location>
</feature>
<feature type="transmembrane region" description="Helical" evidence="1">
    <location>
        <begin position="229"/>
        <end position="253"/>
    </location>
</feature>
<feature type="transmembrane region" description="Helical" evidence="1">
    <location>
        <begin position="265"/>
        <end position="286"/>
    </location>
</feature>
<keyword evidence="3" id="KW-1185">Reference proteome</keyword>
<name>A0A380CJF7_SPOPA</name>
<evidence type="ECO:0000256" key="1">
    <source>
        <dbReference type="SAM" id="Phobius"/>
    </source>
</evidence>
<dbReference type="AlphaFoldDB" id="A0A380CJF7"/>
<dbReference type="Proteomes" id="UP000254519">
    <property type="component" value="Unassembled WGS sequence"/>
</dbReference>
<organism evidence="2 3">
    <name type="scientific">Sporosarcina pasteurii</name>
    <name type="common">Bacillus pasteurii</name>
    <dbReference type="NCBI Taxonomy" id="1474"/>
    <lineage>
        <taxon>Bacteria</taxon>
        <taxon>Bacillati</taxon>
        <taxon>Bacillota</taxon>
        <taxon>Bacilli</taxon>
        <taxon>Bacillales</taxon>
        <taxon>Caryophanaceae</taxon>
        <taxon>Sporosarcina</taxon>
    </lineage>
</organism>